<evidence type="ECO:0000313" key="17">
    <source>
        <dbReference type="EMBL" id="GAA0361178.1"/>
    </source>
</evidence>
<feature type="region of interest" description="Disordered" evidence="15">
    <location>
        <begin position="1"/>
        <end position="28"/>
    </location>
</feature>
<accession>A0ABN0XDZ2</accession>
<keyword evidence="11" id="KW-0320">Glycogen biosynthesis</keyword>
<evidence type="ECO:0000256" key="3">
    <source>
        <dbReference type="ARBA" id="ARBA00011245"/>
    </source>
</evidence>
<comment type="catalytic activity">
    <reaction evidence="14">
        <text>D-maltose + ATP = alpha-maltose 1-phosphate + ADP + H(+)</text>
        <dbReference type="Rhea" id="RHEA:31915"/>
        <dbReference type="ChEBI" id="CHEBI:15378"/>
        <dbReference type="ChEBI" id="CHEBI:17306"/>
        <dbReference type="ChEBI" id="CHEBI:30616"/>
        <dbReference type="ChEBI" id="CHEBI:63576"/>
        <dbReference type="ChEBI" id="CHEBI:456216"/>
        <dbReference type="EC" id="2.7.1.175"/>
    </reaction>
</comment>
<evidence type="ECO:0000313" key="18">
    <source>
        <dbReference type="Proteomes" id="UP001500063"/>
    </source>
</evidence>
<evidence type="ECO:0000256" key="7">
    <source>
        <dbReference type="ARBA" id="ARBA00022679"/>
    </source>
</evidence>
<keyword evidence="8" id="KW-0547">Nucleotide-binding</keyword>
<evidence type="ECO:0000256" key="15">
    <source>
        <dbReference type="SAM" id="MobiDB-lite"/>
    </source>
</evidence>
<feature type="domain" description="Maltokinase N-terminal cap" evidence="16">
    <location>
        <begin position="54"/>
        <end position="161"/>
    </location>
</feature>
<comment type="similarity">
    <text evidence="2">Belongs to the aminoglycoside phosphotransferase family.</text>
</comment>
<keyword evidence="7" id="KW-0808">Transferase</keyword>
<evidence type="ECO:0000256" key="2">
    <source>
        <dbReference type="ARBA" id="ARBA00006219"/>
    </source>
</evidence>
<keyword evidence="10" id="KW-0067">ATP-binding</keyword>
<keyword evidence="6" id="KW-0321">Glycogen metabolism</keyword>
<name>A0ABN0XDZ2_9ACTN</name>
<feature type="compositionally biased region" description="Low complexity" evidence="15">
    <location>
        <begin position="13"/>
        <end position="28"/>
    </location>
</feature>
<dbReference type="InterPro" id="IPR040999">
    <property type="entry name" value="Mak_N_cap"/>
</dbReference>
<organism evidence="17 18">
    <name type="scientific">Streptomyces blastmyceticus</name>
    <dbReference type="NCBI Taxonomy" id="68180"/>
    <lineage>
        <taxon>Bacteria</taxon>
        <taxon>Bacillati</taxon>
        <taxon>Actinomycetota</taxon>
        <taxon>Actinomycetes</taxon>
        <taxon>Kitasatosporales</taxon>
        <taxon>Streptomycetaceae</taxon>
        <taxon>Streptomyces</taxon>
    </lineage>
</organism>
<evidence type="ECO:0000256" key="5">
    <source>
        <dbReference type="ARBA" id="ARBA00013882"/>
    </source>
</evidence>
<dbReference type="Pfam" id="PF18085">
    <property type="entry name" value="Mak_N_cap"/>
    <property type="match status" value="1"/>
</dbReference>
<proteinExistence type="inferred from homology"/>
<dbReference type="SUPFAM" id="SSF56112">
    <property type="entry name" value="Protein kinase-like (PK-like)"/>
    <property type="match status" value="1"/>
</dbReference>
<keyword evidence="18" id="KW-1185">Reference proteome</keyword>
<dbReference type="Gene3D" id="3.90.1200.10">
    <property type="match status" value="1"/>
</dbReference>
<comment type="pathway">
    <text evidence="1">Glycan biosynthesis; glycogen biosynthesis.</text>
</comment>
<dbReference type="InterPro" id="IPR011009">
    <property type="entry name" value="Kinase-like_dom_sf"/>
</dbReference>
<evidence type="ECO:0000256" key="6">
    <source>
        <dbReference type="ARBA" id="ARBA00022600"/>
    </source>
</evidence>
<feature type="compositionally biased region" description="Low complexity" evidence="15">
    <location>
        <begin position="503"/>
        <end position="513"/>
    </location>
</feature>
<evidence type="ECO:0000259" key="16">
    <source>
        <dbReference type="Pfam" id="PF18085"/>
    </source>
</evidence>
<reference evidence="17 18" key="1">
    <citation type="journal article" date="2019" name="Int. J. Syst. Evol. Microbiol.">
        <title>The Global Catalogue of Microorganisms (GCM) 10K type strain sequencing project: providing services to taxonomists for standard genome sequencing and annotation.</title>
        <authorList>
            <consortium name="The Broad Institute Genomics Platform"/>
            <consortium name="The Broad Institute Genome Sequencing Center for Infectious Disease"/>
            <person name="Wu L."/>
            <person name="Ma J."/>
        </authorList>
    </citation>
    <scope>NUCLEOTIDE SEQUENCE [LARGE SCALE GENOMIC DNA]</scope>
    <source>
        <strain evidence="17 18">JCM 4565</strain>
    </source>
</reference>
<evidence type="ECO:0000256" key="14">
    <source>
        <dbReference type="ARBA" id="ARBA00049067"/>
    </source>
</evidence>
<evidence type="ECO:0000256" key="8">
    <source>
        <dbReference type="ARBA" id="ARBA00022741"/>
    </source>
</evidence>
<dbReference type="Proteomes" id="UP001500063">
    <property type="component" value="Unassembled WGS sequence"/>
</dbReference>
<comment type="subunit">
    <text evidence="3">Monomer.</text>
</comment>
<evidence type="ECO:0000256" key="1">
    <source>
        <dbReference type="ARBA" id="ARBA00004964"/>
    </source>
</evidence>
<evidence type="ECO:0000256" key="10">
    <source>
        <dbReference type="ARBA" id="ARBA00022840"/>
    </source>
</evidence>
<evidence type="ECO:0000256" key="12">
    <source>
        <dbReference type="ARBA" id="ARBA00023277"/>
    </source>
</evidence>
<dbReference type="EC" id="2.7.1.175" evidence="4"/>
<dbReference type="EMBL" id="BAAABW010000024">
    <property type="protein sequence ID" value="GAA0361178.1"/>
    <property type="molecule type" value="Genomic_DNA"/>
</dbReference>
<feature type="region of interest" description="Disordered" evidence="15">
    <location>
        <begin position="502"/>
        <end position="533"/>
    </location>
</feature>
<keyword evidence="9" id="KW-0418">Kinase</keyword>
<protein>
    <recommendedName>
        <fullName evidence="5">Maltokinase</fullName>
        <ecNumber evidence="4">2.7.1.175</ecNumber>
    </recommendedName>
    <alternativeName>
        <fullName evidence="13">Maltose-1-phosphate synthase</fullName>
    </alternativeName>
</protein>
<evidence type="ECO:0000256" key="13">
    <source>
        <dbReference type="ARBA" id="ARBA00031251"/>
    </source>
</evidence>
<sequence>MSDAAPSRRGTTRRGTTPGPLLSSVRAAPAGAAQRADAAEAGLLASLVPLLAEWLPRQRWFAGKGRPITGFTLVTATELLPHTTGTTTPGLLHLLVRAHQTGSPTARPGPLDAPVHAGTDDCYQLLLGIQDVLPPHLAPALIGRPSGGPLHGRTVYEGLADPRLASLLLERLRVPGRLGPLRFTREEGAVIAAGLAPKLLTAEQSNSSVVYGETYILKLFRRVCPGTNPDLELPRALAAGGCARVPAPAAWFEAELPGPDTEALTLGVLQPYLPGSADGWQLALSALAVRADFTASARALGHATAEVHGALAEALPTVVLRRPQLEHLAAAMTRRLDAAADAVPALRPYRAALRGAYDELAALGRAGRTWRAQRIHGDLHLGQALRTAEDGRWALIDFEGEPARPLAERCRPQPAARDVAGMLRSFDYAAAVGRAGGSTWSARARAAFCEGYAAVHGDPREDPELLRAHETDKAVYEVLYEARHRPDWLPVPMSAIRRLADSPAAGEAVAGAARPGGGTPGRTDEVPESDPSA</sequence>
<dbReference type="RefSeq" id="WP_344120068.1">
    <property type="nucleotide sequence ID" value="NZ_BAAABW010000024.1"/>
</dbReference>
<comment type="caution">
    <text evidence="17">The sequence shown here is derived from an EMBL/GenBank/DDBJ whole genome shotgun (WGS) entry which is preliminary data.</text>
</comment>
<gene>
    <name evidence="17" type="ORF">GCM10010319_43410</name>
</gene>
<evidence type="ECO:0000256" key="9">
    <source>
        <dbReference type="ARBA" id="ARBA00022777"/>
    </source>
</evidence>
<keyword evidence="12" id="KW-0119">Carbohydrate metabolism</keyword>
<evidence type="ECO:0000256" key="4">
    <source>
        <dbReference type="ARBA" id="ARBA00011962"/>
    </source>
</evidence>
<evidence type="ECO:0000256" key="11">
    <source>
        <dbReference type="ARBA" id="ARBA00023056"/>
    </source>
</evidence>